<dbReference type="SUPFAM" id="SSF56112">
    <property type="entry name" value="Protein kinase-like (PK-like)"/>
    <property type="match status" value="1"/>
</dbReference>
<keyword evidence="9" id="KW-1185">Reference proteome</keyword>
<proteinExistence type="predicted"/>
<evidence type="ECO:0000256" key="3">
    <source>
        <dbReference type="ARBA" id="ARBA00022741"/>
    </source>
</evidence>
<keyword evidence="2" id="KW-0808">Transferase</keyword>
<evidence type="ECO:0000256" key="4">
    <source>
        <dbReference type="ARBA" id="ARBA00022777"/>
    </source>
</evidence>
<dbReference type="FunFam" id="3.30.200.20:FF:000042">
    <property type="entry name" value="Aurora kinase A"/>
    <property type="match status" value="1"/>
</dbReference>
<dbReference type="InterPro" id="IPR011009">
    <property type="entry name" value="Kinase-like_dom_sf"/>
</dbReference>
<dbReference type="GO" id="GO:0005524">
    <property type="term" value="F:ATP binding"/>
    <property type="evidence" value="ECO:0007669"/>
    <property type="project" value="UniProtKB-UniRule"/>
</dbReference>
<evidence type="ECO:0000256" key="5">
    <source>
        <dbReference type="ARBA" id="ARBA00022840"/>
    </source>
</evidence>
<organism evidence="8 9">
    <name type="scientific">Musa troglodytarum</name>
    <name type="common">fe'i banana</name>
    <dbReference type="NCBI Taxonomy" id="320322"/>
    <lineage>
        <taxon>Eukaryota</taxon>
        <taxon>Viridiplantae</taxon>
        <taxon>Streptophyta</taxon>
        <taxon>Embryophyta</taxon>
        <taxon>Tracheophyta</taxon>
        <taxon>Spermatophyta</taxon>
        <taxon>Magnoliopsida</taxon>
        <taxon>Liliopsida</taxon>
        <taxon>Zingiberales</taxon>
        <taxon>Musaceae</taxon>
        <taxon>Musa</taxon>
    </lineage>
</organism>
<reference evidence="8" key="1">
    <citation type="submission" date="2022-05" db="EMBL/GenBank/DDBJ databases">
        <title>The Musa troglodytarum L. genome provides insights into the mechanism of non-climacteric behaviour and enrichment of carotenoids.</title>
        <authorList>
            <person name="Wang J."/>
        </authorList>
    </citation>
    <scope>NUCLEOTIDE SEQUENCE</scope>
    <source>
        <tissue evidence="8">Leaf</tissue>
    </source>
</reference>
<dbReference type="PANTHER" id="PTHR24349">
    <property type="entry name" value="SERINE/THREONINE-PROTEIN KINASE"/>
    <property type="match status" value="1"/>
</dbReference>
<dbReference type="PROSITE" id="PS00107">
    <property type="entry name" value="PROTEIN_KINASE_ATP"/>
    <property type="match status" value="1"/>
</dbReference>
<dbReference type="GO" id="GO:0004674">
    <property type="term" value="F:protein serine/threonine kinase activity"/>
    <property type="evidence" value="ECO:0007669"/>
    <property type="project" value="UniProtKB-KW"/>
</dbReference>
<dbReference type="InterPro" id="IPR000719">
    <property type="entry name" value="Prot_kinase_dom"/>
</dbReference>
<evidence type="ECO:0000256" key="6">
    <source>
        <dbReference type="PROSITE-ProRule" id="PRU10141"/>
    </source>
</evidence>
<evidence type="ECO:0000256" key="2">
    <source>
        <dbReference type="ARBA" id="ARBA00022679"/>
    </source>
</evidence>
<accession>A0A9E7L262</accession>
<dbReference type="Pfam" id="PF00069">
    <property type="entry name" value="Pkinase"/>
    <property type="match status" value="1"/>
</dbReference>
<name>A0A9E7L262_9LILI</name>
<protein>
    <submittedName>
        <fullName evidence="8">Calcium-dependent protein kinase</fullName>
    </submittedName>
</protein>
<keyword evidence="1" id="KW-0723">Serine/threonine-protein kinase</keyword>
<evidence type="ECO:0000313" key="9">
    <source>
        <dbReference type="Proteomes" id="UP001055439"/>
    </source>
</evidence>
<sequence length="131" mass="14372">MQRTGVGEHLYGAGSRRHRFCSYFRGGNSGGGGGIGRVIGRELGRGQFGVTHLVTNRATGEVLACKSIVTRKVTHRSDLEDVRREVQIMHHLTGHRNIVELRGAFVDRRSVNQVKELREGGEPGDGAVRGR</sequence>
<dbReference type="InterPro" id="IPR050205">
    <property type="entry name" value="CDPK_Ser/Thr_kinases"/>
</dbReference>
<dbReference type="Gene3D" id="3.30.200.20">
    <property type="entry name" value="Phosphorylase Kinase, domain 1"/>
    <property type="match status" value="1"/>
</dbReference>
<gene>
    <name evidence="8" type="ORF">MUK42_05963</name>
</gene>
<dbReference type="InterPro" id="IPR017441">
    <property type="entry name" value="Protein_kinase_ATP_BS"/>
</dbReference>
<dbReference type="OrthoDB" id="40902at2759"/>
<dbReference type="Proteomes" id="UP001055439">
    <property type="component" value="Chromosome 8"/>
</dbReference>
<evidence type="ECO:0000259" key="7">
    <source>
        <dbReference type="Pfam" id="PF00069"/>
    </source>
</evidence>
<feature type="binding site" evidence="6">
    <location>
        <position position="66"/>
    </location>
    <ligand>
        <name>ATP</name>
        <dbReference type="ChEBI" id="CHEBI:30616"/>
    </ligand>
</feature>
<dbReference type="EMBL" id="CP097510">
    <property type="protein sequence ID" value="URE41227.1"/>
    <property type="molecule type" value="Genomic_DNA"/>
</dbReference>
<dbReference type="AlphaFoldDB" id="A0A9E7L262"/>
<evidence type="ECO:0000313" key="8">
    <source>
        <dbReference type="EMBL" id="URE41227.1"/>
    </source>
</evidence>
<keyword evidence="4 8" id="KW-0418">Kinase</keyword>
<keyword evidence="3 6" id="KW-0547">Nucleotide-binding</keyword>
<keyword evidence="5 6" id="KW-0067">ATP-binding</keyword>
<evidence type="ECO:0000256" key="1">
    <source>
        <dbReference type="ARBA" id="ARBA00022527"/>
    </source>
</evidence>
<feature type="domain" description="Protein kinase" evidence="7">
    <location>
        <begin position="40"/>
        <end position="122"/>
    </location>
</feature>